<dbReference type="AlphaFoldDB" id="A0A653CR26"/>
<dbReference type="Gene3D" id="3.30.360.20">
    <property type="entry name" value="RNA 3'-terminal phosphate cyclase, insert domain"/>
    <property type="match status" value="1"/>
</dbReference>
<evidence type="ECO:0000259" key="9">
    <source>
        <dbReference type="Pfam" id="PF01137"/>
    </source>
</evidence>
<keyword evidence="5 8" id="KW-0547">Nucleotide-binding</keyword>
<dbReference type="Pfam" id="PF05189">
    <property type="entry name" value="RTC_insert"/>
    <property type="match status" value="1"/>
</dbReference>
<feature type="active site" description="Tele-AMP-histidine intermediate" evidence="7">
    <location>
        <position position="317"/>
    </location>
</feature>
<evidence type="ECO:0000313" key="11">
    <source>
        <dbReference type="EMBL" id="VEN50374.1"/>
    </source>
</evidence>
<accession>A0A653CR26</accession>
<feature type="binding site" evidence="8">
    <location>
        <begin position="291"/>
        <end position="295"/>
    </location>
    <ligand>
        <name>ATP</name>
        <dbReference type="ChEBI" id="CHEBI:30616"/>
    </ligand>
</feature>
<evidence type="ECO:0000256" key="5">
    <source>
        <dbReference type="ARBA" id="ARBA00022741"/>
    </source>
</evidence>
<comment type="similarity">
    <text evidence="1">Belongs to the RNA 3'-terminal cyclase family. Type 1 subfamily.</text>
</comment>
<dbReference type="PROSITE" id="PS01287">
    <property type="entry name" value="RTC"/>
    <property type="match status" value="1"/>
</dbReference>
<evidence type="ECO:0000256" key="3">
    <source>
        <dbReference type="ARBA" id="ARBA00021428"/>
    </source>
</evidence>
<evidence type="ECO:0000256" key="6">
    <source>
        <dbReference type="ARBA" id="ARBA00024481"/>
    </source>
</evidence>
<dbReference type="PANTHER" id="PTHR11096">
    <property type="entry name" value="RNA 3' TERMINAL PHOSPHATE CYCLASE"/>
    <property type="match status" value="1"/>
</dbReference>
<dbReference type="PANTHER" id="PTHR11096:SF0">
    <property type="entry name" value="RNA 3'-TERMINAL PHOSPHATE CYCLASE"/>
    <property type="match status" value="1"/>
</dbReference>
<keyword evidence="12" id="KW-1185">Reference proteome</keyword>
<dbReference type="OrthoDB" id="25029at2759"/>
<evidence type="ECO:0000256" key="1">
    <source>
        <dbReference type="ARBA" id="ARBA00009206"/>
    </source>
</evidence>
<evidence type="ECO:0000256" key="8">
    <source>
        <dbReference type="PIRSR" id="PIRSR005378-2"/>
    </source>
</evidence>
<evidence type="ECO:0000256" key="4">
    <source>
        <dbReference type="ARBA" id="ARBA00022598"/>
    </source>
</evidence>
<dbReference type="InterPro" id="IPR020719">
    <property type="entry name" value="RNA3'_term_phos_cycl-like_CS"/>
</dbReference>
<dbReference type="Pfam" id="PF01137">
    <property type="entry name" value="RTC"/>
    <property type="match status" value="1"/>
</dbReference>
<dbReference type="GO" id="GO:0003963">
    <property type="term" value="F:RNA-3'-phosphate cyclase activity"/>
    <property type="evidence" value="ECO:0007669"/>
    <property type="project" value="UniProtKB-EC"/>
</dbReference>
<feature type="domain" description="RNA 3'-terminal phosphate cyclase insert" evidence="10">
    <location>
        <begin position="184"/>
        <end position="281"/>
    </location>
</feature>
<feature type="domain" description="RNA 3'-terminal phosphate cyclase" evidence="9">
    <location>
        <begin position="13"/>
        <end position="335"/>
    </location>
</feature>
<gene>
    <name evidence="11" type="ORF">CALMAC_LOCUS11163</name>
</gene>
<evidence type="ECO:0000313" key="12">
    <source>
        <dbReference type="Proteomes" id="UP000410492"/>
    </source>
</evidence>
<evidence type="ECO:0000256" key="2">
    <source>
        <dbReference type="ARBA" id="ARBA00012725"/>
    </source>
</evidence>
<dbReference type="InterPro" id="IPR017770">
    <property type="entry name" value="RNA3'_term_phos_cyc_type_1"/>
</dbReference>
<dbReference type="GO" id="GO:0005524">
    <property type="term" value="F:ATP binding"/>
    <property type="evidence" value="ECO:0007669"/>
    <property type="project" value="UniProtKB-KW"/>
</dbReference>
<feature type="binding site" evidence="8">
    <location>
        <position position="104"/>
    </location>
    <ligand>
        <name>ATP</name>
        <dbReference type="ChEBI" id="CHEBI:30616"/>
    </ligand>
</feature>
<dbReference type="InterPro" id="IPR023797">
    <property type="entry name" value="RNA3'_phos_cyclase_dom"/>
</dbReference>
<dbReference type="EMBL" id="CAACVG010008580">
    <property type="protein sequence ID" value="VEN50374.1"/>
    <property type="molecule type" value="Genomic_DNA"/>
</dbReference>
<dbReference type="Gene3D" id="3.65.10.20">
    <property type="entry name" value="RNA 3'-terminal phosphate cyclase domain"/>
    <property type="match status" value="1"/>
</dbReference>
<comment type="catalytic activity">
    <reaction evidence="6">
        <text>a 3'-end 3'-phospho-ribonucleotide-RNA + ATP = a 3'-end 2',3'-cyclophospho-ribonucleotide-RNA + AMP + diphosphate</text>
        <dbReference type="Rhea" id="RHEA:23976"/>
        <dbReference type="Rhea" id="RHEA-COMP:10463"/>
        <dbReference type="Rhea" id="RHEA-COMP:10464"/>
        <dbReference type="ChEBI" id="CHEBI:30616"/>
        <dbReference type="ChEBI" id="CHEBI:33019"/>
        <dbReference type="ChEBI" id="CHEBI:83062"/>
        <dbReference type="ChEBI" id="CHEBI:83064"/>
        <dbReference type="ChEBI" id="CHEBI:456215"/>
        <dbReference type="EC" id="6.5.1.4"/>
    </reaction>
</comment>
<dbReference type="PIRSF" id="PIRSF005378">
    <property type="entry name" value="RNA3'_term_phos_cycl_euk"/>
    <property type="match status" value="1"/>
</dbReference>
<dbReference type="InterPro" id="IPR036553">
    <property type="entry name" value="RPTC_insert"/>
</dbReference>
<keyword evidence="8" id="KW-0067">ATP-binding</keyword>
<dbReference type="NCBIfam" id="TIGR03399">
    <property type="entry name" value="RNA_3prim_cycl"/>
    <property type="match status" value="1"/>
</dbReference>
<organism evidence="11 12">
    <name type="scientific">Callosobruchus maculatus</name>
    <name type="common">Southern cowpea weevil</name>
    <name type="synonym">Pulse bruchid</name>
    <dbReference type="NCBI Taxonomy" id="64391"/>
    <lineage>
        <taxon>Eukaryota</taxon>
        <taxon>Metazoa</taxon>
        <taxon>Ecdysozoa</taxon>
        <taxon>Arthropoda</taxon>
        <taxon>Hexapoda</taxon>
        <taxon>Insecta</taxon>
        <taxon>Pterygota</taxon>
        <taxon>Neoptera</taxon>
        <taxon>Endopterygota</taxon>
        <taxon>Coleoptera</taxon>
        <taxon>Polyphaga</taxon>
        <taxon>Cucujiformia</taxon>
        <taxon>Chrysomeloidea</taxon>
        <taxon>Chrysomelidae</taxon>
        <taxon>Bruchinae</taxon>
        <taxon>Bruchini</taxon>
        <taxon>Callosobruchus</taxon>
    </lineage>
</organism>
<proteinExistence type="inferred from homology"/>
<dbReference type="SUPFAM" id="SSF55205">
    <property type="entry name" value="EPT/RTPC-like"/>
    <property type="match status" value="1"/>
</dbReference>
<protein>
    <recommendedName>
        <fullName evidence="3">RNA 3'-terminal phosphate cyclase</fullName>
        <ecNumber evidence="2">6.5.1.4</ecNumber>
    </recommendedName>
</protein>
<dbReference type="GO" id="GO:0006396">
    <property type="term" value="P:RNA processing"/>
    <property type="evidence" value="ECO:0007669"/>
    <property type="project" value="InterPro"/>
</dbReference>
<dbReference type="InterPro" id="IPR013792">
    <property type="entry name" value="RNA3'P_cycl/enolpyr_Trfase_a/b"/>
</dbReference>
<evidence type="ECO:0000259" key="10">
    <source>
        <dbReference type="Pfam" id="PF05189"/>
    </source>
</evidence>
<dbReference type="SUPFAM" id="SSF52913">
    <property type="entry name" value="RNA 3'-terminal phosphate cyclase, RPTC, insert domain"/>
    <property type="match status" value="1"/>
</dbReference>
<dbReference type="Proteomes" id="UP000410492">
    <property type="component" value="Unassembled WGS sequence"/>
</dbReference>
<name>A0A653CR26_CALMS</name>
<reference evidence="11 12" key="1">
    <citation type="submission" date="2019-01" db="EMBL/GenBank/DDBJ databases">
        <authorList>
            <person name="Sayadi A."/>
        </authorList>
    </citation>
    <scope>NUCLEOTIDE SEQUENCE [LARGE SCALE GENOMIC DNA]</scope>
</reference>
<dbReference type="InterPro" id="IPR000228">
    <property type="entry name" value="RNA3'_term_phos_cyc"/>
</dbReference>
<keyword evidence="4" id="KW-0436">Ligase</keyword>
<dbReference type="GO" id="GO:0005634">
    <property type="term" value="C:nucleus"/>
    <property type="evidence" value="ECO:0007669"/>
    <property type="project" value="TreeGrafter"/>
</dbReference>
<sequence length="352" mass="38351">MSKGLIEIDGSLLEGGGQILRIALTISAIKKIPIRVVKIRAGRGKPGLMEQHLKGIELVRDMCDAKLNGAQLGSTEIEFWPNKIRGGTYTSKIKTAGSITLLLQVAVPVALFADSAVLLNLTGGTNTEMAPQVDYYTEVFRPNMEKFGATFDFELKKRGYFPKGGGEVKVTIDPVPHLNPVTLTDRGKITDIYGWSYTSGSVPIRLAYLLAENAERLLKEYGHVAIQKYKEDPKVGFDNSSGIILVAETDNHCVLGSSGLFRKNAKVEEIGEEAAKKLIDTFKEGGCVDEHTQDQIVILMALAKGESKVRIGSVTLHTKTAIFVIELLLPQVKFEIISEGTTNIIKCRGCGT</sequence>
<dbReference type="InterPro" id="IPR037136">
    <property type="entry name" value="RNA3'_phos_cyclase_dom_sf"/>
</dbReference>
<dbReference type="EC" id="6.5.1.4" evidence="2"/>
<dbReference type="HAMAP" id="MF_00200">
    <property type="entry name" value="RTC"/>
    <property type="match status" value="1"/>
</dbReference>
<evidence type="ECO:0000256" key="7">
    <source>
        <dbReference type="PIRSR" id="PIRSR005378-1"/>
    </source>
</evidence>
<dbReference type="InterPro" id="IPR013791">
    <property type="entry name" value="RNA3'-term_phos_cycl_insert"/>
</dbReference>